<feature type="transmembrane region" description="Helical" evidence="1">
    <location>
        <begin position="182"/>
        <end position="203"/>
    </location>
</feature>
<feature type="transmembrane region" description="Helical" evidence="1">
    <location>
        <begin position="128"/>
        <end position="148"/>
    </location>
</feature>
<organism evidence="2 3">
    <name type="scientific">Oceanobacillus luteolus</name>
    <dbReference type="NCBI Taxonomy" id="1274358"/>
    <lineage>
        <taxon>Bacteria</taxon>
        <taxon>Bacillati</taxon>
        <taxon>Bacillota</taxon>
        <taxon>Bacilli</taxon>
        <taxon>Bacillales</taxon>
        <taxon>Bacillaceae</taxon>
        <taxon>Oceanobacillus</taxon>
    </lineage>
</organism>
<sequence>MIFIFYTYKPNPIIDSYAVTAIIVYIISAWLSLSILSIESPVHRGVLSLHTGGWNRYYISKIISVVIIAVFLSFYAILYPIVFSMFNDPLTVTIVTISFVNHMILAILGVSIASFFSRAIMTSSINSFGGLTLVIVLSIAALGIAQILPLPLKFLTWIIPPATATQTALYHWNGDSVSGLSVFPFIWIVLYSFLLLYLFLTLAKRMR</sequence>
<accession>A0ABW4HX97</accession>
<dbReference type="Proteomes" id="UP001597221">
    <property type="component" value="Unassembled WGS sequence"/>
</dbReference>
<evidence type="ECO:0008006" key="4">
    <source>
        <dbReference type="Google" id="ProtNLM"/>
    </source>
</evidence>
<evidence type="ECO:0000313" key="2">
    <source>
        <dbReference type="EMBL" id="MFD1609425.1"/>
    </source>
</evidence>
<proteinExistence type="predicted"/>
<dbReference type="EMBL" id="JBHUDE010000157">
    <property type="protein sequence ID" value="MFD1609425.1"/>
    <property type="molecule type" value="Genomic_DNA"/>
</dbReference>
<protein>
    <recommendedName>
        <fullName evidence="4">ABC transporter permease</fullName>
    </recommendedName>
</protein>
<reference evidence="3" key="1">
    <citation type="journal article" date="2019" name="Int. J. Syst. Evol. Microbiol.">
        <title>The Global Catalogue of Microorganisms (GCM) 10K type strain sequencing project: providing services to taxonomists for standard genome sequencing and annotation.</title>
        <authorList>
            <consortium name="The Broad Institute Genomics Platform"/>
            <consortium name="The Broad Institute Genome Sequencing Center for Infectious Disease"/>
            <person name="Wu L."/>
            <person name="Ma J."/>
        </authorList>
    </citation>
    <scope>NUCLEOTIDE SEQUENCE [LARGE SCALE GENOMIC DNA]</scope>
    <source>
        <strain evidence="3">CGMCC 1.12376</strain>
    </source>
</reference>
<name>A0ABW4HX97_9BACI</name>
<comment type="caution">
    <text evidence="2">The sequence shown here is derived from an EMBL/GenBank/DDBJ whole genome shotgun (WGS) entry which is preliminary data.</text>
</comment>
<feature type="transmembrane region" description="Helical" evidence="1">
    <location>
        <begin position="17"/>
        <end position="38"/>
    </location>
</feature>
<gene>
    <name evidence="2" type="ORF">ACFSBH_17545</name>
</gene>
<keyword evidence="1" id="KW-0812">Transmembrane</keyword>
<evidence type="ECO:0000313" key="3">
    <source>
        <dbReference type="Proteomes" id="UP001597221"/>
    </source>
</evidence>
<keyword evidence="1" id="KW-1133">Transmembrane helix</keyword>
<keyword evidence="3" id="KW-1185">Reference proteome</keyword>
<dbReference type="RefSeq" id="WP_379598880.1">
    <property type="nucleotide sequence ID" value="NZ_JBHUDE010000157.1"/>
</dbReference>
<evidence type="ECO:0000256" key="1">
    <source>
        <dbReference type="SAM" id="Phobius"/>
    </source>
</evidence>
<feature type="transmembrane region" description="Helical" evidence="1">
    <location>
        <begin position="94"/>
        <end position="116"/>
    </location>
</feature>
<keyword evidence="1" id="KW-0472">Membrane</keyword>
<feature type="transmembrane region" description="Helical" evidence="1">
    <location>
        <begin position="58"/>
        <end position="82"/>
    </location>
</feature>